<organism evidence="4 5">
    <name type="scientific">Phytophthora fragariaefolia</name>
    <dbReference type="NCBI Taxonomy" id="1490495"/>
    <lineage>
        <taxon>Eukaryota</taxon>
        <taxon>Sar</taxon>
        <taxon>Stramenopiles</taxon>
        <taxon>Oomycota</taxon>
        <taxon>Peronosporomycetes</taxon>
        <taxon>Peronosporales</taxon>
        <taxon>Peronosporaceae</taxon>
        <taxon>Phytophthora</taxon>
    </lineage>
</organism>
<name>A0A9W6XCG2_9STRA</name>
<evidence type="ECO:0000256" key="2">
    <source>
        <dbReference type="SAM" id="MobiDB-lite"/>
    </source>
</evidence>
<accession>A0A9W6XCG2</accession>
<dbReference type="InterPro" id="IPR043502">
    <property type="entry name" value="DNA/RNA_pol_sf"/>
</dbReference>
<sequence>MVSGPVGTVVLTKMIVVVKRLGGDVNQRGLPAGYRPRSPQYGSEPRGYGNARLPNLAISVVHHLGVDIRRHVGGRIARHHKDVLIHEEDNTISMAVSILMNDVVVHVIVMVIDHHIEVTLLEAPTFPREVDTKDPVPWGSKPRKWVICKCANPIAMQDLGCAVAYKFERNRASNSGADADNGEDGSSGILEITREEIFENINKNPKMAHTEKRLTRASVMKCFDLEVCMEAKRRGYTDRSKAVRRAARAIRCGDNPDNWRQVLGDVPLSPEDQYASEGVYSKEGLKFINMTLVQDEQQETLENLENQLREDMQKREEETAVATSDLTAMQGEAVAGPEHKDVQASTAVAVGASAEKPAMSLVSATSSLNTNELTWRLESSKETAANPLRILRKGTVRFPVKDATNAVRLVEPKDVNYVPRVAHDLFSMIKALVNNGFKININKRECTLRHDDDGYVLSAPGGGGGGVDIYLLRGIGKRDCALLAKGNANTKEALRRHRRAGHPGTECWLHERQRLYGCHHYDDHLAKATVSVEAILRDEDAVTKAHLRRRQRRTVEVTYSTYSGTEQKRELPASEAIDNHAPPRTGEVIGASEASATFGEQRTSASQLGQPIQAGSAQVGETLLPAIIESGDDRTVVPQRAVIPRSGEIASTRADHPSTWSVEAQTHGTTIGNRSEIQSHNEGHPTSVDASRSQADVHRRNDVASMVARAAESGGHTRAYPGWQGNVLKQVSLAVATTDKASGRQPRKRKREERLLNERAKVDAHRNSLQKDLRGRKCPCCYEDEGAVALLARAGVSALKVRSTCSLPSQEDTVLDYLRTSGIKSGQDHVNCDRDLLSYELFVYALLAIKYVTEPQSYKQAIASGEAAQWGKAMDSEIQSHEDNETWILVPRPKGRNILQNRWVYVIKSWRQAEGGDELEGVVVSHYKLDPGGVLLLVSGVGGGVVLLVSGVGGGVALLVECTAGVPLHQRLAAAMDWDVEQVDVKTVFLNGYLDEEIYMEQPVAYVQRGKEDHVCALRESLYGLKQAPRVWYYTFYEVMIAERFIRLVKDHCVFIKTRGREICIISVCVDDLLVIDTKSFVAEIKEILKRRFQMTDLGGVSYLLGWHIARRRSECIIFVHQEKYATKVLDRFGLAQCRPVRSPEETSQKLSESDCPTTDAEKQEMDMLTYREAVGSFMYLMMGTRPDLANFVHQVSRYLHNPGPHHWNYVVRGLKYMNGTRDYDIALGARYLANATLAHALSVYSDADYANNMDTRRSVV</sequence>
<dbReference type="SUPFAM" id="SSF56672">
    <property type="entry name" value="DNA/RNA polymerases"/>
    <property type="match status" value="1"/>
</dbReference>
<keyword evidence="1" id="KW-0175">Coiled coil</keyword>
<evidence type="ECO:0000313" key="5">
    <source>
        <dbReference type="Proteomes" id="UP001165121"/>
    </source>
</evidence>
<feature type="region of interest" description="Disordered" evidence="2">
    <location>
        <begin position="672"/>
        <end position="699"/>
    </location>
</feature>
<gene>
    <name evidence="4" type="ORF">Pfra01_000952400</name>
</gene>
<comment type="caution">
    <text evidence="4">The sequence shown here is derived from an EMBL/GenBank/DDBJ whole genome shotgun (WGS) entry which is preliminary data.</text>
</comment>
<evidence type="ECO:0000256" key="1">
    <source>
        <dbReference type="SAM" id="Coils"/>
    </source>
</evidence>
<keyword evidence="5" id="KW-1185">Reference proteome</keyword>
<dbReference type="Pfam" id="PF07727">
    <property type="entry name" value="RVT_2"/>
    <property type="match status" value="1"/>
</dbReference>
<reference evidence="4" key="1">
    <citation type="submission" date="2023-04" db="EMBL/GenBank/DDBJ databases">
        <title>Phytophthora fragariaefolia NBRC 109709.</title>
        <authorList>
            <person name="Ichikawa N."/>
            <person name="Sato H."/>
            <person name="Tonouchi N."/>
        </authorList>
    </citation>
    <scope>NUCLEOTIDE SEQUENCE</scope>
    <source>
        <strain evidence="4">NBRC 109709</strain>
    </source>
</reference>
<dbReference type="AlphaFoldDB" id="A0A9W6XCG2"/>
<dbReference type="EMBL" id="BSXT01000886">
    <property type="protein sequence ID" value="GMF35705.1"/>
    <property type="molecule type" value="Genomic_DNA"/>
</dbReference>
<dbReference type="InterPro" id="IPR013103">
    <property type="entry name" value="RVT_2"/>
</dbReference>
<dbReference type="PANTHER" id="PTHR11439">
    <property type="entry name" value="GAG-POL-RELATED RETROTRANSPOSON"/>
    <property type="match status" value="1"/>
</dbReference>
<feature type="domain" description="Reverse transcriptase Ty1/copia-type" evidence="3">
    <location>
        <begin position="968"/>
        <end position="1144"/>
    </location>
</feature>
<evidence type="ECO:0000313" key="4">
    <source>
        <dbReference type="EMBL" id="GMF35705.1"/>
    </source>
</evidence>
<feature type="coiled-coil region" evidence="1">
    <location>
        <begin position="294"/>
        <end position="321"/>
    </location>
</feature>
<dbReference type="Proteomes" id="UP001165121">
    <property type="component" value="Unassembled WGS sequence"/>
</dbReference>
<proteinExistence type="predicted"/>
<protein>
    <submittedName>
        <fullName evidence="4">Unnamed protein product</fullName>
    </submittedName>
</protein>
<evidence type="ECO:0000259" key="3">
    <source>
        <dbReference type="Pfam" id="PF07727"/>
    </source>
</evidence>